<reference evidence="3" key="1">
    <citation type="journal article" date="2008" name="Nat. Genet.">
        <title>The Pristionchus pacificus genome provides a unique perspective on nematode lifestyle and parasitism.</title>
        <authorList>
            <person name="Dieterich C."/>
            <person name="Clifton S.W."/>
            <person name="Schuster L.N."/>
            <person name="Chinwalla A."/>
            <person name="Delehaunty K."/>
            <person name="Dinkelacker I."/>
            <person name="Fulton L."/>
            <person name="Fulton R."/>
            <person name="Godfrey J."/>
            <person name="Minx P."/>
            <person name="Mitreva M."/>
            <person name="Roeseler W."/>
            <person name="Tian H."/>
            <person name="Witte H."/>
            <person name="Yang S.P."/>
            <person name="Wilson R.K."/>
            <person name="Sommer R.J."/>
        </authorList>
    </citation>
    <scope>NUCLEOTIDE SEQUENCE [LARGE SCALE GENOMIC DNA]</scope>
    <source>
        <strain evidence="3">PS312</strain>
    </source>
</reference>
<dbReference type="Proteomes" id="UP000005239">
    <property type="component" value="Unassembled WGS sequence"/>
</dbReference>
<dbReference type="AlphaFoldDB" id="A0A2A6BL42"/>
<reference evidence="2" key="2">
    <citation type="submission" date="2022-06" db="UniProtKB">
        <authorList>
            <consortium name="EnsemblMetazoa"/>
        </authorList>
    </citation>
    <scope>IDENTIFICATION</scope>
    <source>
        <strain evidence="2">PS312</strain>
    </source>
</reference>
<evidence type="ECO:0000313" key="3">
    <source>
        <dbReference type="Proteomes" id="UP000005239"/>
    </source>
</evidence>
<dbReference type="EnsemblMetazoa" id="PPA36072.1">
    <property type="protein sequence ID" value="PPA36072.1"/>
    <property type="gene ID" value="WBGene00274441"/>
</dbReference>
<organism evidence="2 3">
    <name type="scientific">Pristionchus pacificus</name>
    <name type="common">Parasitic nematode worm</name>
    <dbReference type="NCBI Taxonomy" id="54126"/>
    <lineage>
        <taxon>Eukaryota</taxon>
        <taxon>Metazoa</taxon>
        <taxon>Ecdysozoa</taxon>
        <taxon>Nematoda</taxon>
        <taxon>Chromadorea</taxon>
        <taxon>Rhabditida</taxon>
        <taxon>Rhabditina</taxon>
        <taxon>Diplogasteromorpha</taxon>
        <taxon>Diplogasteroidea</taxon>
        <taxon>Neodiplogasteridae</taxon>
        <taxon>Pristionchus</taxon>
    </lineage>
</organism>
<accession>A0A2A6BL42</accession>
<accession>A0A8R1UQL8</accession>
<evidence type="ECO:0000256" key="1">
    <source>
        <dbReference type="SAM" id="MobiDB-lite"/>
    </source>
</evidence>
<keyword evidence="3" id="KW-1185">Reference proteome</keyword>
<feature type="region of interest" description="Disordered" evidence="1">
    <location>
        <begin position="1"/>
        <end position="54"/>
    </location>
</feature>
<gene>
    <name evidence="2" type="primary">WBGene00274441</name>
</gene>
<feature type="compositionally biased region" description="Basic and acidic residues" evidence="1">
    <location>
        <begin position="37"/>
        <end position="50"/>
    </location>
</feature>
<sequence length="106" mass="11262">MPVASEDETGRANGSAPSLTTPLLPIRRTPSSLSDALTRDSTRRAGDHVLHSTKGSFRPIPPLPSFTHSFCSSLLALDVLLDYFVLAKPSCAFIVARSPSAGRNAL</sequence>
<proteinExistence type="predicted"/>
<name>A0A2A6BL42_PRIPA</name>
<evidence type="ECO:0000313" key="2">
    <source>
        <dbReference type="EnsemblMetazoa" id="PPA36072.1"/>
    </source>
</evidence>
<protein>
    <submittedName>
        <fullName evidence="2">Uncharacterized protein</fullName>
    </submittedName>
</protein>